<evidence type="ECO:0000256" key="9">
    <source>
        <dbReference type="PIRSR" id="PIRSR602401-1"/>
    </source>
</evidence>
<dbReference type="InterPro" id="IPR001128">
    <property type="entry name" value="Cyt_P450"/>
</dbReference>
<sequence>MSLQLTRSDILLTVILLSLSYVLRRRSKASGFPKPPGPPGYPLIGNLLDIPNAKQMSDEIWAKWGQKWGEIVSVSVLGTTVVVINSFKQSIEMLEKRGAAFSNRPFLPMPMEVLEMRDSMGLLRYGRALTSRRALFHQELGTESAVRAFHSELERLGKKFLQRLLISPEKALDNCHHYSGSIILSIAYGYEVQDSSSNQYDPMVKIVTTAMDNFNHATVPGAFLVNDIPFLLKLPEWLPGMGWKKLGRIWAKEYWDMIDVPYAFVKRKMMEGTARDSFTSKWLSKNLSELKEFDLKLTASAMFGAGVETTAATIYAFLILMAMHPEIQKKAQVEIQDVVGLGRMPTFEDMKDMTYLHAIFKEVIRYHPAVPNCLPHSNPHDKVHNDMFIPKGAIIFVNLWNMARNPEVYSNPMDFNPSRFLGESPEQDPREVIFGFGRRYVNAASSHFSDLQFLSMMSVRICPGRRLVESVLCITFAMVLASFNISSDAEAPVKFRRNPGIISHLDEMKLRIVPRFDPSHIR</sequence>
<name>A0A8H5GJZ6_9AGAR</name>
<dbReference type="AlphaFoldDB" id="A0A8H5GJZ6"/>
<keyword evidence="11" id="KW-1185">Reference proteome</keyword>
<dbReference type="Gene3D" id="1.10.630.10">
    <property type="entry name" value="Cytochrome P450"/>
    <property type="match status" value="1"/>
</dbReference>
<keyword evidence="8" id="KW-0503">Monooxygenase</keyword>
<evidence type="ECO:0000256" key="7">
    <source>
        <dbReference type="ARBA" id="ARBA00023004"/>
    </source>
</evidence>
<dbReference type="InterPro" id="IPR036396">
    <property type="entry name" value="Cyt_P450_sf"/>
</dbReference>
<comment type="cofactor">
    <cofactor evidence="1 9">
        <name>heme</name>
        <dbReference type="ChEBI" id="CHEBI:30413"/>
    </cofactor>
</comment>
<dbReference type="Proteomes" id="UP000559256">
    <property type="component" value="Unassembled WGS sequence"/>
</dbReference>
<evidence type="ECO:0000313" key="10">
    <source>
        <dbReference type="EMBL" id="KAF5366393.1"/>
    </source>
</evidence>
<feature type="binding site" description="axial binding residue" evidence="9">
    <location>
        <position position="462"/>
    </location>
    <ligand>
        <name>heme</name>
        <dbReference type="ChEBI" id="CHEBI:30413"/>
    </ligand>
    <ligandPart>
        <name>Fe</name>
        <dbReference type="ChEBI" id="CHEBI:18248"/>
    </ligandPart>
</feature>
<comment type="caution">
    <text evidence="10">The sequence shown here is derived from an EMBL/GenBank/DDBJ whole genome shotgun (WGS) entry which is preliminary data.</text>
</comment>
<dbReference type="GO" id="GO:0020037">
    <property type="term" value="F:heme binding"/>
    <property type="evidence" value="ECO:0007669"/>
    <property type="project" value="InterPro"/>
</dbReference>
<evidence type="ECO:0000256" key="4">
    <source>
        <dbReference type="ARBA" id="ARBA00022617"/>
    </source>
</evidence>
<accession>A0A8H5GJZ6</accession>
<dbReference type="CDD" id="cd11065">
    <property type="entry name" value="CYP64-like"/>
    <property type="match status" value="1"/>
</dbReference>
<dbReference type="GO" id="GO:0016705">
    <property type="term" value="F:oxidoreductase activity, acting on paired donors, with incorporation or reduction of molecular oxygen"/>
    <property type="evidence" value="ECO:0007669"/>
    <property type="project" value="InterPro"/>
</dbReference>
<keyword evidence="5 9" id="KW-0479">Metal-binding</keyword>
<dbReference type="OrthoDB" id="2789670at2759"/>
<evidence type="ECO:0000256" key="3">
    <source>
        <dbReference type="ARBA" id="ARBA00010617"/>
    </source>
</evidence>
<dbReference type="GO" id="GO:0005506">
    <property type="term" value="F:iron ion binding"/>
    <property type="evidence" value="ECO:0007669"/>
    <property type="project" value="InterPro"/>
</dbReference>
<organism evidence="10 11">
    <name type="scientific">Tetrapyrgos nigripes</name>
    <dbReference type="NCBI Taxonomy" id="182062"/>
    <lineage>
        <taxon>Eukaryota</taxon>
        <taxon>Fungi</taxon>
        <taxon>Dikarya</taxon>
        <taxon>Basidiomycota</taxon>
        <taxon>Agaricomycotina</taxon>
        <taxon>Agaricomycetes</taxon>
        <taxon>Agaricomycetidae</taxon>
        <taxon>Agaricales</taxon>
        <taxon>Marasmiineae</taxon>
        <taxon>Marasmiaceae</taxon>
        <taxon>Tetrapyrgos</taxon>
    </lineage>
</organism>
<evidence type="ECO:0000256" key="5">
    <source>
        <dbReference type="ARBA" id="ARBA00022723"/>
    </source>
</evidence>
<dbReference type="PANTHER" id="PTHR46300">
    <property type="entry name" value="P450, PUTATIVE (EUROFUNG)-RELATED-RELATED"/>
    <property type="match status" value="1"/>
</dbReference>
<proteinExistence type="inferred from homology"/>
<keyword evidence="6" id="KW-0560">Oxidoreductase</keyword>
<comment type="pathway">
    <text evidence="2">Secondary metabolite biosynthesis.</text>
</comment>
<reference evidence="10 11" key="1">
    <citation type="journal article" date="2020" name="ISME J.">
        <title>Uncovering the hidden diversity of litter-decomposition mechanisms in mushroom-forming fungi.</title>
        <authorList>
            <person name="Floudas D."/>
            <person name="Bentzer J."/>
            <person name="Ahren D."/>
            <person name="Johansson T."/>
            <person name="Persson P."/>
            <person name="Tunlid A."/>
        </authorList>
    </citation>
    <scope>NUCLEOTIDE SEQUENCE [LARGE SCALE GENOMIC DNA]</scope>
    <source>
        <strain evidence="10 11">CBS 291.85</strain>
    </source>
</reference>
<gene>
    <name evidence="10" type="ORF">D9758_009759</name>
</gene>
<dbReference type="InterPro" id="IPR002401">
    <property type="entry name" value="Cyt_P450_E_grp-I"/>
</dbReference>
<evidence type="ECO:0000256" key="2">
    <source>
        <dbReference type="ARBA" id="ARBA00005179"/>
    </source>
</evidence>
<comment type="similarity">
    <text evidence="3">Belongs to the cytochrome P450 family.</text>
</comment>
<keyword evidence="4 9" id="KW-0349">Heme</keyword>
<dbReference type="Pfam" id="PF00067">
    <property type="entry name" value="p450"/>
    <property type="match status" value="1"/>
</dbReference>
<evidence type="ECO:0000256" key="1">
    <source>
        <dbReference type="ARBA" id="ARBA00001971"/>
    </source>
</evidence>
<evidence type="ECO:0000256" key="8">
    <source>
        <dbReference type="ARBA" id="ARBA00023033"/>
    </source>
</evidence>
<protein>
    <recommendedName>
        <fullName evidence="12">Cytochrome P450</fullName>
    </recommendedName>
</protein>
<evidence type="ECO:0008006" key="12">
    <source>
        <dbReference type="Google" id="ProtNLM"/>
    </source>
</evidence>
<dbReference type="PANTHER" id="PTHR46300:SF7">
    <property type="entry name" value="P450, PUTATIVE (EUROFUNG)-RELATED"/>
    <property type="match status" value="1"/>
</dbReference>
<dbReference type="EMBL" id="JAACJM010000023">
    <property type="protein sequence ID" value="KAF5366393.1"/>
    <property type="molecule type" value="Genomic_DNA"/>
</dbReference>
<keyword evidence="7 9" id="KW-0408">Iron</keyword>
<dbReference type="InterPro" id="IPR050364">
    <property type="entry name" value="Cytochrome_P450_fung"/>
</dbReference>
<dbReference type="PRINTS" id="PR00463">
    <property type="entry name" value="EP450I"/>
</dbReference>
<dbReference type="SUPFAM" id="SSF48264">
    <property type="entry name" value="Cytochrome P450"/>
    <property type="match status" value="1"/>
</dbReference>
<evidence type="ECO:0000313" key="11">
    <source>
        <dbReference type="Proteomes" id="UP000559256"/>
    </source>
</evidence>
<evidence type="ECO:0000256" key="6">
    <source>
        <dbReference type="ARBA" id="ARBA00023002"/>
    </source>
</evidence>
<dbReference type="GO" id="GO:0004497">
    <property type="term" value="F:monooxygenase activity"/>
    <property type="evidence" value="ECO:0007669"/>
    <property type="project" value="UniProtKB-KW"/>
</dbReference>